<dbReference type="OrthoDB" id="9765386at2"/>
<proteinExistence type="predicted"/>
<gene>
    <name evidence="1" type="ORF">PPOP_0178</name>
</gene>
<name>M9LF52_PAEPP</name>
<dbReference type="Pfam" id="PF04860">
    <property type="entry name" value="Phage_portal"/>
    <property type="match status" value="1"/>
</dbReference>
<protein>
    <submittedName>
        <fullName evidence="1">Phage-related protein</fullName>
    </submittedName>
</protein>
<dbReference type="NCBIfam" id="TIGR01537">
    <property type="entry name" value="portal_HK97"/>
    <property type="match status" value="1"/>
</dbReference>
<dbReference type="Proteomes" id="UP000029453">
    <property type="component" value="Unassembled WGS sequence"/>
</dbReference>
<dbReference type="InterPro" id="IPR006944">
    <property type="entry name" value="Phage/GTA_portal"/>
</dbReference>
<organism evidence="1 2">
    <name type="scientific">Paenibacillus popilliae ATCC 14706</name>
    <dbReference type="NCBI Taxonomy" id="1212764"/>
    <lineage>
        <taxon>Bacteria</taxon>
        <taxon>Bacillati</taxon>
        <taxon>Bacillota</taxon>
        <taxon>Bacilli</taxon>
        <taxon>Bacillales</taxon>
        <taxon>Paenibacillaceae</taxon>
        <taxon>Paenibacillus</taxon>
    </lineage>
</organism>
<accession>M9LF52</accession>
<dbReference type="EMBL" id="BALG01000014">
    <property type="protein sequence ID" value="GAC40850.1"/>
    <property type="molecule type" value="Genomic_DNA"/>
</dbReference>
<dbReference type="RefSeq" id="WP_006284076.1">
    <property type="nucleotide sequence ID" value="NZ_BALG01000014.1"/>
</dbReference>
<reference evidence="1 2" key="1">
    <citation type="submission" date="2012-10" db="EMBL/GenBank/DDBJ databases">
        <title>Draft Genome Sequence of Paenibacillus popilliae ATCC 14706T.</title>
        <authorList>
            <person name="Iiyama K."/>
            <person name="Mori K."/>
            <person name="Mon H."/>
            <person name="Chieda Y."/>
            <person name="Lee J.M."/>
            <person name="Kusakabe T."/>
            <person name="Tashiro K."/>
            <person name="Asano S."/>
            <person name="Yasunaga-Aoki C."/>
            <person name="Shimizu S."/>
        </authorList>
    </citation>
    <scope>NUCLEOTIDE SEQUENCE [LARGE SCALE GENOMIC DNA]</scope>
    <source>
        <strain evidence="1 2">ATCC 14706</strain>
    </source>
</reference>
<sequence>MGILTNLVSRKGEYSFDDFTNDIRKRLYGGKNATGVDVNEDTALRFITVFSCVRVLAEGVGSLPLFVYKKRRGGGKDKADDHPVYNLLHDLPNDEMTSQSWREAMIGHLATSGNCYSILTRNQRGQVQDIYPVSWMDCRPERNKYTSKIEYHINDRGKSEVFPAERVFHTPGFGFDGIQGYSPIRMATEAVGIGMASSEFTAHFYKNGMNIGGVLEHPQALSDAAYARLQEWVNEKGVGLGNSWKPFILEEGMKFARIPMPFVDAQFIETRKLNRDEICGLFRVPPHMVANLERSTNNNIEHQGIEFVMHTLMPYLTRIEQTANWKLFTEAEREAGYYVKFNVDGLLRGDYKSRQEGLAIQRQNGALNADEWREIEDRNPIENGTGKLYYVNSAAIPLGTTDQTSGGGE</sequence>
<comment type="caution">
    <text evidence="1">The sequence shown here is derived from an EMBL/GenBank/DDBJ whole genome shotgun (WGS) entry which is preliminary data.</text>
</comment>
<evidence type="ECO:0000313" key="2">
    <source>
        <dbReference type="Proteomes" id="UP000029453"/>
    </source>
</evidence>
<evidence type="ECO:0000313" key="1">
    <source>
        <dbReference type="EMBL" id="GAC40850.1"/>
    </source>
</evidence>
<keyword evidence="2" id="KW-1185">Reference proteome</keyword>
<dbReference type="InterPro" id="IPR006427">
    <property type="entry name" value="Portal_HK97"/>
</dbReference>
<dbReference type="AlphaFoldDB" id="M9LF52"/>